<gene>
    <name evidence="1" type="ORF">QFC24_005276</name>
</gene>
<name>A0ACC2X8T5_9TREE</name>
<organism evidence="1 2">
    <name type="scientific">Naganishia onofrii</name>
    <dbReference type="NCBI Taxonomy" id="1851511"/>
    <lineage>
        <taxon>Eukaryota</taxon>
        <taxon>Fungi</taxon>
        <taxon>Dikarya</taxon>
        <taxon>Basidiomycota</taxon>
        <taxon>Agaricomycotina</taxon>
        <taxon>Tremellomycetes</taxon>
        <taxon>Filobasidiales</taxon>
        <taxon>Filobasidiaceae</taxon>
        <taxon>Naganishia</taxon>
    </lineage>
</organism>
<dbReference type="Proteomes" id="UP001234202">
    <property type="component" value="Unassembled WGS sequence"/>
</dbReference>
<reference evidence="1" key="1">
    <citation type="submission" date="2023-04" db="EMBL/GenBank/DDBJ databases">
        <title>Draft Genome sequencing of Naganishia species isolated from polar environments using Oxford Nanopore Technology.</title>
        <authorList>
            <person name="Leo P."/>
            <person name="Venkateswaran K."/>
        </authorList>
    </citation>
    <scope>NUCLEOTIDE SEQUENCE</scope>
    <source>
        <strain evidence="1">DBVPG 5303</strain>
    </source>
</reference>
<evidence type="ECO:0000313" key="1">
    <source>
        <dbReference type="EMBL" id="KAJ9120322.1"/>
    </source>
</evidence>
<sequence>MQFLQSKILAYGVLSTGLALAVVSNAWNARKSFYPAAVQVASSSGSLLVLANFGIFIALSFGMLVKRIFFGTLRPIEIEHLYDKSWYFLTETMLALAMFRSVMQAAVPGSNRGGIGGSAIFFGTEFAILLTTSLSITAKYTINIIDLVRARGREDAPPWEGKSMAVFWVDLTYHAIKLIIYTAFFYTIFILSGNVPINHIVPLYLTFRAFASKCVDLRRYRQATRNMDERYPDATQAEIDGLGGGSCVICREEMRQPTEEERRAGAGAGVNETPKKLACGHVFHFHCLRSWLERQQSCPTCRRTVLETAGTRTVTIVVPPPPQPAQTPAHPHAAQATAHAATAMPTETQADPSIRSPDLHDAINHLHPLGIWQTDRFAATLGASPVIQSFRQRMSDLSCSAGPLSPRLSGASASSAKPQWIEVDRPAIHVAPPTAEQASALRALPWEALTIAERQRAIRGQRSEYTQGSLVNSDLHEGQQQQQQAPQEVQHARNLAVGSGDETPLASHTPVSSQAPEVFSEIHASRVRTRSMARSMSNTSSTSDAQESPSGGPSPAQMAAMAALRRANSHRKVSTNLSKNTDETASYAIQPTSPGRTRVSHGASDVWSFDVGFPFTTSPGNGATVGPAVPEHVVARGLHSAKNYLMPLFIDPTQGAGNVSHPLEATTPPLSPRSAIASLRWSTEQLKRSVQGRSGDQWRESRLDLERLDTEIGQVLSELGQDSTNGQPVERVGDAPVSE</sequence>
<protein>
    <submittedName>
        <fullName evidence="1">Uncharacterized protein</fullName>
    </submittedName>
</protein>
<comment type="caution">
    <text evidence="1">The sequence shown here is derived from an EMBL/GenBank/DDBJ whole genome shotgun (WGS) entry which is preliminary data.</text>
</comment>
<proteinExistence type="predicted"/>
<keyword evidence="2" id="KW-1185">Reference proteome</keyword>
<evidence type="ECO:0000313" key="2">
    <source>
        <dbReference type="Proteomes" id="UP001234202"/>
    </source>
</evidence>
<dbReference type="EMBL" id="JASBWV010000021">
    <property type="protein sequence ID" value="KAJ9120322.1"/>
    <property type="molecule type" value="Genomic_DNA"/>
</dbReference>
<accession>A0ACC2X8T5</accession>